<keyword evidence="3" id="KW-1185">Reference proteome</keyword>
<dbReference type="SMART" id="SM01065">
    <property type="entry name" value="CBM_2"/>
    <property type="match status" value="1"/>
</dbReference>
<dbReference type="GO" id="GO:2001070">
    <property type="term" value="F:starch binding"/>
    <property type="evidence" value="ECO:0007669"/>
    <property type="project" value="InterPro"/>
</dbReference>
<dbReference type="AlphaFoldDB" id="A0A9K3CUX9"/>
<evidence type="ECO:0000313" key="3">
    <source>
        <dbReference type="Proteomes" id="UP000265618"/>
    </source>
</evidence>
<dbReference type="Proteomes" id="UP000265618">
    <property type="component" value="Unassembled WGS sequence"/>
</dbReference>
<feature type="non-terminal residue" evidence="2">
    <location>
        <position position="1"/>
    </location>
</feature>
<dbReference type="InterPro" id="IPR013783">
    <property type="entry name" value="Ig-like_fold"/>
</dbReference>
<dbReference type="PROSITE" id="PS51166">
    <property type="entry name" value="CBM20"/>
    <property type="match status" value="2"/>
</dbReference>
<protein>
    <recommendedName>
        <fullName evidence="1">CBM20 domain-containing protein</fullName>
    </recommendedName>
</protein>
<dbReference type="Pfam" id="PF00686">
    <property type="entry name" value="CBM_20"/>
    <property type="match status" value="1"/>
</dbReference>
<comment type="caution">
    <text evidence="2">The sequence shown here is derived from an EMBL/GenBank/DDBJ whole genome shotgun (WGS) entry which is preliminary data.</text>
</comment>
<dbReference type="SUPFAM" id="SSF49452">
    <property type="entry name" value="Starch-binding domain-like"/>
    <property type="match status" value="2"/>
</dbReference>
<dbReference type="PANTHER" id="PTHR32518:SF3">
    <property type="entry name" value="4-ALPHA-GLUCANOTRANSFERASE"/>
    <property type="match status" value="1"/>
</dbReference>
<dbReference type="PANTHER" id="PTHR32518">
    <property type="match status" value="1"/>
</dbReference>
<evidence type="ECO:0000259" key="1">
    <source>
        <dbReference type="PROSITE" id="PS51166"/>
    </source>
</evidence>
<dbReference type="OrthoDB" id="6123450at2759"/>
<organism evidence="2 3">
    <name type="scientific">Kipferlia bialata</name>
    <dbReference type="NCBI Taxonomy" id="797122"/>
    <lineage>
        <taxon>Eukaryota</taxon>
        <taxon>Metamonada</taxon>
        <taxon>Carpediemonas-like organisms</taxon>
        <taxon>Kipferlia</taxon>
    </lineage>
</organism>
<accession>A0A9K3CUX9</accession>
<feature type="domain" description="CBM20" evidence="1">
    <location>
        <begin position="115"/>
        <end position="225"/>
    </location>
</feature>
<name>A0A9K3CUX9_9EUKA</name>
<sequence>MVGDVPSLGLDGSPIQMQYNEESTVTVDQWSATVDLPTDRDVSYSYFVKRLEGGVEGEAGAKKVVNVPSGYPSVLVQDEWQAVPCVEKAVVDCEILRSGIEIRRPRTLAVPLPLPTSPGDVLVRFCVSVPCVRANHEVRVVGNCPELGDWNTNGGLTLANAACHLYSGWVRCSGVERQNLEYKYTLVHKWGESVDITWESENRVSELDMSVAGVFYLTASNGFQYPVEEGYLATGVHVPLLTVELDDRLSVRTKGVYDREEINAWTATRCFKDLMWSSSCINIHQEAALNTPSETGVQTKTLETDNGAGQQPLSVRSRCLRTLEDYVSLHDDGVDVGTLPSECKALLCLLESAKLDPTHAVDRERWVLQLLSHTSLDGIVQGMRQRDAAYAARLTEVLSEHTPDEALVQNTVGQIVSSA</sequence>
<evidence type="ECO:0000313" key="2">
    <source>
        <dbReference type="EMBL" id="GIQ82585.1"/>
    </source>
</evidence>
<feature type="domain" description="CBM20" evidence="1">
    <location>
        <begin position="1"/>
        <end position="82"/>
    </location>
</feature>
<dbReference type="EMBL" id="BDIP01000746">
    <property type="protein sequence ID" value="GIQ82585.1"/>
    <property type="molecule type" value="Genomic_DNA"/>
</dbReference>
<dbReference type="InterPro" id="IPR013784">
    <property type="entry name" value="Carb-bd-like_fold"/>
</dbReference>
<dbReference type="Gene3D" id="2.60.40.10">
    <property type="entry name" value="Immunoglobulins"/>
    <property type="match status" value="2"/>
</dbReference>
<gene>
    <name evidence="2" type="ORF">KIPB_003748</name>
</gene>
<proteinExistence type="predicted"/>
<dbReference type="InterPro" id="IPR002044">
    <property type="entry name" value="CBM20"/>
</dbReference>
<reference evidence="2 3" key="1">
    <citation type="journal article" date="2018" name="PLoS ONE">
        <title>The draft genome of Kipferlia bialata reveals reductive genome evolution in fornicate parasites.</title>
        <authorList>
            <person name="Tanifuji G."/>
            <person name="Takabayashi S."/>
            <person name="Kume K."/>
            <person name="Takagi M."/>
            <person name="Nakayama T."/>
            <person name="Kamikawa R."/>
            <person name="Inagaki Y."/>
            <person name="Hashimoto T."/>
        </authorList>
    </citation>
    <scope>NUCLEOTIDE SEQUENCE [LARGE SCALE GENOMIC DNA]</scope>
    <source>
        <strain evidence="2">NY0173</strain>
    </source>
</reference>